<dbReference type="PROSITE" id="PS51199">
    <property type="entry name" value="SF4_HELICASE"/>
    <property type="match status" value="1"/>
</dbReference>
<dbReference type="GO" id="GO:0005524">
    <property type="term" value="F:ATP binding"/>
    <property type="evidence" value="ECO:0007669"/>
    <property type="project" value="InterPro"/>
</dbReference>
<dbReference type="Pfam" id="PF03796">
    <property type="entry name" value="DnaB_C"/>
    <property type="match status" value="1"/>
</dbReference>
<keyword evidence="2" id="KW-0378">Hydrolase</keyword>
<evidence type="ECO:0000259" key="1">
    <source>
        <dbReference type="PROSITE" id="PS51199"/>
    </source>
</evidence>
<sequence length="465" mass="52271">MSITMQERLRALDAAEESPHDKIDNLMQEWVPLLLLNGPTRSRIATGLQYLETAHFASMAGKVIVTIAKGMIEDDGELPECPDDRRNDFLAEAINNTITLDDDWCQDVMDTLARADQFRHDDYKFVPQVLEHYEKWLERTVYLHKTNQAADQIAKGQMDLAKATLESIQVELKPAVKQRTDADFFDDVDELLREQAVSHFPLTVDALTRRLHNGGPGRKQTLFYMARTNGGKSLFMCNDAVTLACSGYNVLFVSLEMPRETLAERCYAMFSGITITSLRDSLEGLKGQLTKQLTKLNEVRTLKFKEFPASSVSVNHIERWMDELREKQGWVADVVIVDYLELLLAPRKAQRDEAEHARQKEVANSLKALAQKTNTLVITGTQSNREGAKREANLGLEHAGESYSKLHATDYVVCINQTVEQKMGDAGSNYEPVFSLNVEKNRNGSTGGGHLVQLNPRTLRLSGLA</sequence>
<name>A0A1U7CX34_9BACT</name>
<reference evidence="3" key="1">
    <citation type="submission" date="2016-12" db="EMBL/GenBank/DDBJ databases">
        <title>Comparative genomics of four Isosphaeraceae planctomycetes: a common pool of plasmids and glycoside hydrolase genes.</title>
        <authorList>
            <person name="Ivanova A."/>
        </authorList>
    </citation>
    <scope>NUCLEOTIDE SEQUENCE [LARGE SCALE GENOMIC DNA]</scope>
    <source>
        <strain evidence="3">PX4</strain>
    </source>
</reference>
<dbReference type="OrthoDB" id="8478084at2"/>
<evidence type="ECO:0000313" key="3">
    <source>
        <dbReference type="Proteomes" id="UP000186309"/>
    </source>
</evidence>
<dbReference type="GO" id="GO:0016787">
    <property type="term" value="F:hydrolase activity"/>
    <property type="evidence" value="ECO:0007669"/>
    <property type="project" value="UniProtKB-KW"/>
</dbReference>
<feature type="domain" description="SF4 helicase" evidence="1">
    <location>
        <begin position="233"/>
        <end position="465"/>
    </location>
</feature>
<protein>
    <submittedName>
        <fullName evidence="2">Replicative DNA helicase</fullName>
        <ecNumber evidence="2">3.6.4.12</ecNumber>
    </submittedName>
</protein>
<dbReference type="EC" id="3.6.4.12" evidence="2"/>
<dbReference type="InterPro" id="IPR027417">
    <property type="entry name" value="P-loop_NTPase"/>
</dbReference>
<dbReference type="GO" id="GO:0005829">
    <property type="term" value="C:cytosol"/>
    <property type="evidence" value="ECO:0007669"/>
    <property type="project" value="TreeGrafter"/>
</dbReference>
<dbReference type="KEGG" id="pbor:BSF38_05084"/>
<dbReference type="Proteomes" id="UP000186309">
    <property type="component" value="Chromosome"/>
</dbReference>
<dbReference type="EMBL" id="CP019082">
    <property type="protein sequence ID" value="APW63512.1"/>
    <property type="molecule type" value="Genomic_DNA"/>
</dbReference>
<keyword evidence="2" id="KW-0347">Helicase</keyword>
<dbReference type="PANTHER" id="PTHR30153">
    <property type="entry name" value="REPLICATIVE DNA HELICASE DNAB"/>
    <property type="match status" value="1"/>
</dbReference>
<keyword evidence="2" id="KW-0067">ATP-binding</keyword>
<dbReference type="PANTHER" id="PTHR30153:SF2">
    <property type="entry name" value="REPLICATIVE DNA HELICASE"/>
    <property type="match status" value="1"/>
</dbReference>
<dbReference type="GO" id="GO:0006260">
    <property type="term" value="P:DNA replication"/>
    <property type="evidence" value="ECO:0007669"/>
    <property type="project" value="InterPro"/>
</dbReference>
<accession>A0A1U7CX34</accession>
<dbReference type="Gene3D" id="3.40.50.300">
    <property type="entry name" value="P-loop containing nucleotide triphosphate hydrolases"/>
    <property type="match status" value="1"/>
</dbReference>
<dbReference type="SUPFAM" id="SSF52540">
    <property type="entry name" value="P-loop containing nucleoside triphosphate hydrolases"/>
    <property type="match status" value="1"/>
</dbReference>
<evidence type="ECO:0000313" key="2">
    <source>
        <dbReference type="EMBL" id="APW63512.1"/>
    </source>
</evidence>
<proteinExistence type="predicted"/>
<dbReference type="STRING" id="1387353.BSF38_05084"/>
<keyword evidence="2" id="KW-0547">Nucleotide-binding</keyword>
<keyword evidence="3" id="KW-1185">Reference proteome</keyword>
<dbReference type="GO" id="GO:0003678">
    <property type="term" value="F:DNA helicase activity"/>
    <property type="evidence" value="ECO:0007669"/>
    <property type="project" value="UniProtKB-EC"/>
</dbReference>
<dbReference type="AlphaFoldDB" id="A0A1U7CX34"/>
<dbReference type="InterPro" id="IPR007694">
    <property type="entry name" value="DNA_helicase_DnaB-like_C"/>
</dbReference>
<gene>
    <name evidence="2" type="primary">dnaB</name>
    <name evidence="2" type="ORF">BSF38_05084</name>
</gene>
<organism evidence="2 3">
    <name type="scientific">Paludisphaera borealis</name>
    <dbReference type="NCBI Taxonomy" id="1387353"/>
    <lineage>
        <taxon>Bacteria</taxon>
        <taxon>Pseudomonadati</taxon>
        <taxon>Planctomycetota</taxon>
        <taxon>Planctomycetia</taxon>
        <taxon>Isosphaerales</taxon>
        <taxon>Isosphaeraceae</taxon>
        <taxon>Paludisphaera</taxon>
    </lineage>
</organism>